<sequence length="122" mass="12590">MTTPAKATGGKATHPLPLSSTLHDLALLRASDLDLAALLPPGPPSSSANASSTAPTPGTETHADDAAVEQSVQKSLAFSREARAALKLLHTEAVDKEGARVDSLREKLEDVVEGLGRDTKAT</sequence>
<evidence type="ECO:0000313" key="3">
    <source>
        <dbReference type="Proteomes" id="UP000193067"/>
    </source>
</evidence>
<feature type="region of interest" description="Disordered" evidence="1">
    <location>
        <begin position="38"/>
        <end position="72"/>
    </location>
</feature>
<accession>A0A1Y2I7G0</accession>
<feature type="region of interest" description="Disordered" evidence="1">
    <location>
        <begin position="95"/>
        <end position="122"/>
    </location>
</feature>
<evidence type="ECO:0000256" key="1">
    <source>
        <dbReference type="SAM" id="MobiDB-lite"/>
    </source>
</evidence>
<feature type="compositionally biased region" description="Low complexity" evidence="1">
    <location>
        <begin position="38"/>
        <end position="58"/>
    </location>
</feature>
<protein>
    <submittedName>
        <fullName evidence="2">Uncharacterized protein</fullName>
    </submittedName>
</protein>
<name>A0A1Y2I7G0_TRAC3</name>
<dbReference type="EMBL" id="KZ084158">
    <property type="protein sequence ID" value="OSC97075.1"/>
    <property type="molecule type" value="Genomic_DNA"/>
</dbReference>
<dbReference type="Proteomes" id="UP000193067">
    <property type="component" value="Unassembled WGS sequence"/>
</dbReference>
<dbReference type="OrthoDB" id="3227556at2759"/>
<gene>
    <name evidence="2" type="ORF">PYCCODRAFT_1198071</name>
</gene>
<proteinExistence type="predicted"/>
<keyword evidence="3" id="KW-1185">Reference proteome</keyword>
<evidence type="ECO:0000313" key="2">
    <source>
        <dbReference type="EMBL" id="OSC97075.1"/>
    </source>
</evidence>
<dbReference type="AlphaFoldDB" id="A0A1Y2I7G0"/>
<organism evidence="2 3">
    <name type="scientific">Trametes coccinea (strain BRFM310)</name>
    <name type="common">Pycnoporus coccineus</name>
    <dbReference type="NCBI Taxonomy" id="1353009"/>
    <lineage>
        <taxon>Eukaryota</taxon>
        <taxon>Fungi</taxon>
        <taxon>Dikarya</taxon>
        <taxon>Basidiomycota</taxon>
        <taxon>Agaricomycotina</taxon>
        <taxon>Agaricomycetes</taxon>
        <taxon>Polyporales</taxon>
        <taxon>Polyporaceae</taxon>
        <taxon>Trametes</taxon>
    </lineage>
</organism>
<reference evidence="2 3" key="1">
    <citation type="journal article" date="2015" name="Biotechnol. Biofuels">
        <title>Enhanced degradation of softwood versus hardwood by the white-rot fungus Pycnoporus coccineus.</title>
        <authorList>
            <person name="Couturier M."/>
            <person name="Navarro D."/>
            <person name="Chevret D."/>
            <person name="Henrissat B."/>
            <person name="Piumi F."/>
            <person name="Ruiz-Duenas F.J."/>
            <person name="Martinez A.T."/>
            <person name="Grigoriev I.V."/>
            <person name="Riley R."/>
            <person name="Lipzen A."/>
            <person name="Berrin J.G."/>
            <person name="Master E.R."/>
            <person name="Rosso M.N."/>
        </authorList>
    </citation>
    <scope>NUCLEOTIDE SEQUENCE [LARGE SCALE GENOMIC DNA]</scope>
    <source>
        <strain evidence="2 3">BRFM310</strain>
    </source>
</reference>